<dbReference type="Gene3D" id="3.40.50.2300">
    <property type="match status" value="1"/>
</dbReference>
<dbReference type="Proteomes" id="UP001291309">
    <property type="component" value="Unassembled WGS sequence"/>
</dbReference>
<sequence length="268" mass="29696">MKTVLLVDTDCLARARAVRAFAQPELLLLTASTYLEALWVLGEHEVDLALVDLGLPERESFELLAYLANCCPKVAVVTMSTPWSADRSSQDEVSVLPWRSHLNKPVRTELLLTMTREVLQSLEGKSARPMSLHDLLRVLSHERETCTLKVNAGPRSGQLQLFCGELIHAACDGAEGGVAMDEMLTWREVWMRVDPLPSQPQLTLSHRLEQLVVEESVWEMPATVVPMPATSGKPAPVVLVRSRRDSALRRAISWAERWVSGQQAGAAS</sequence>
<dbReference type="InterPro" id="IPR025497">
    <property type="entry name" value="PatA-like_N"/>
</dbReference>
<dbReference type="SUPFAM" id="SSF52172">
    <property type="entry name" value="CheY-like"/>
    <property type="match status" value="1"/>
</dbReference>
<organism evidence="3 4">
    <name type="scientific">Hyalangium rubrum</name>
    <dbReference type="NCBI Taxonomy" id="3103134"/>
    <lineage>
        <taxon>Bacteria</taxon>
        <taxon>Pseudomonadati</taxon>
        <taxon>Myxococcota</taxon>
        <taxon>Myxococcia</taxon>
        <taxon>Myxococcales</taxon>
        <taxon>Cystobacterineae</taxon>
        <taxon>Archangiaceae</taxon>
        <taxon>Hyalangium</taxon>
    </lineage>
</organism>
<dbReference type="PROSITE" id="PS50110">
    <property type="entry name" value="RESPONSE_REGULATORY"/>
    <property type="match status" value="1"/>
</dbReference>
<dbReference type="InterPro" id="IPR001789">
    <property type="entry name" value="Sig_transdc_resp-reg_receiver"/>
</dbReference>
<feature type="domain" description="Response regulatory" evidence="2">
    <location>
        <begin position="3"/>
        <end position="119"/>
    </location>
</feature>
<dbReference type="Pfam" id="PF14332">
    <property type="entry name" value="DUF4388"/>
    <property type="match status" value="1"/>
</dbReference>
<keyword evidence="1" id="KW-0597">Phosphoprotein</keyword>
<proteinExistence type="predicted"/>
<evidence type="ECO:0000256" key="1">
    <source>
        <dbReference type="PROSITE-ProRule" id="PRU00169"/>
    </source>
</evidence>
<keyword evidence="4" id="KW-1185">Reference proteome</keyword>
<feature type="modified residue" description="4-aspartylphosphate" evidence="1">
    <location>
        <position position="52"/>
    </location>
</feature>
<dbReference type="RefSeq" id="WP_321546472.1">
    <property type="nucleotide sequence ID" value="NZ_JAXIVS010000004.1"/>
</dbReference>
<name>A0ABU5H4F1_9BACT</name>
<dbReference type="InterPro" id="IPR011006">
    <property type="entry name" value="CheY-like_superfamily"/>
</dbReference>
<evidence type="ECO:0000259" key="2">
    <source>
        <dbReference type="PROSITE" id="PS50110"/>
    </source>
</evidence>
<accession>A0ABU5H4F1</accession>
<gene>
    <name evidence="3" type="ORF">SYV04_15195</name>
</gene>
<protein>
    <submittedName>
        <fullName evidence="3">DUF4388 domain-containing protein</fullName>
    </submittedName>
</protein>
<dbReference type="EMBL" id="JAXIVS010000004">
    <property type="protein sequence ID" value="MDY7227759.1"/>
    <property type="molecule type" value="Genomic_DNA"/>
</dbReference>
<reference evidence="3 4" key="1">
    <citation type="submission" date="2023-12" db="EMBL/GenBank/DDBJ databases">
        <title>the genome sequence of Hyalangium sp. s54d21.</title>
        <authorList>
            <person name="Zhang X."/>
        </authorList>
    </citation>
    <scope>NUCLEOTIDE SEQUENCE [LARGE SCALE GENOMIC DNA]</scope>
    <source>
        <strain evidence="4">s54d21</strain>
    </source>
</reference>
<dbReference type="Pfam" id="PF00072">
    <property type="entry name" value="Response_reg"/>
    <property type="match status" value="1"/>
</dbReference>
<comment type="caution">
    <text evidence="3">The sequence shown here is derived from an EMBL/GenBank/DDBJ whole genome shotgun (WGS) entry which is preliminary data.</text>
</comment>
<evidence type="ECO:0000313" key="4">
    <source>
        <dbReference type="Proteomes" id="UP001291309"/>
    </source>
</evidence>
<evidence type="ECO:0000313" key="3">
    <source>
        <dbReference type="EMBL" id="MDY7227759.1"/>
    </source>
</evidence>